<evidence type="ECO:0000256" key="6">
    <source>
        <dbReference type="ARBA" id="ARBA00022825"/>
    </source>
</evidence>
<dbReference type="PRINTS" id="PR00722">
    <property type="entry name" value="CHYMOTRYPSIN"/>
</dbReference>
<reference evidence="12" key="1">
    <citation type="submission" date="2020-11" db="EMBL/GenBank/DDBJ databases">
        <authorList>
            <person name="Tran Van P."/>
        </authorList>
    </citation>
    <scope>NUCLEOTIDE SEQUENCE</scope>
</reference>
<dbReference type="EMBL" id="CAJPVJ010006095">
    <property type="protein sequence ID" value="CAG2170135.1"/>
    <property type="molecule type" value="Genomic_DNA"/>
</dbReference>
<dbReference type="PROSITE" id="PS50240">
    <property type="entry name" value="TRYPSIN_DOM"/>
    <property type="match status" value="4"/>
</dbReference>
<feature type="domain" description="Peptidase S1" evidence="11">
    <location>
        <begin position="320"/>
        <end position="504"/>
    </location>
</feature>
<dbReference type="GO" id="GO:0006508">
    <property type="term" value="P:proteolysis"/>
    <property type="evidence" value="ECO:0007669"/>
    <property type="project" value="UniProtKB-KW"/>
</dbReference>
<dbReference type="GO" id="GO:0005576">
    <property type="term" value="C:extracellular region"/>
    <property type="evidence" value="ECO:0007669"/>
    <property type="project" value="UniProtKB-SubCell"/>
</dbReference>
<dbReference type="InterPro" id="IPR043504">
    <property type="entry name" value="Peptidase_S1_PA_chymotrypsin"/>
</dbReference>
<keyword evidence="3 9" id="KW-0645">Protease</keyword>
<evidence type="ECO:0000256" key="10">
    <source>
        <dbReference type="SAM" id="SignalP"/>
    </source>
</evidence>
<evidence type="ECO:0000256" key="4">
    <source>
        <dbReference type="ARBA" id="ARBA00022729"/>
    </source>
</evidence>
<dbReference type="SMART" id="SM00020">
    <property type="entry name" value="Tryp_SPc"/>
    <property type="match status" value="4"/>
</dbReference>
<dbReference type="FunFam" id="2.40.10.10:FF:000005">
    <property type="entry name" value="Serine protease 37"/>
    <property type="match status" value="1"/>
</dbReference>
<dbReference type="PANTHER" id="PTHR24250">
    <property type="entry name" value="CHYMOTRYPSIN-RELATED"/>
    <property type="match status" value="1"/>
</dbReference>
<evidence type="ECO:0000313" key="13">
    <source>
        <dbReference type="Proteomes" id="UP000728032"/>
    </source>
</evidence>
<dbReference type="Proteomes" id="UP000728032">
    <property type="component" value="Unassembled WGS sequence"/>
</dbReference>
<protein>
    <recommendedName>
        <fullName evidence="11">Peptidase S1 domain-containing protein</fullName>
    </recommendedName>
</protein>
<dbReference type="InterPro" id="IPR001314">
    <property type="entry name" value="Peptidase_S1A"/>
</dbReference>
<evidence type="ECO:0000256" key="8">
    <source>
        <dbReference type="ARBA" id="ARBA00023157"/>
    </source>
</evidence>
<keyword evidence="2" id="KW-0964">Secreted</keyword>
<keyword evidence="7" id="KW-0865">Zymogen</keyword>
<dbReference type="OrthoDB" id="6538167at2759"/>
<feature type="domain" description="Peptidase S1" evidence="11">
    <location>
        <begin position="777"/>
        <end position="1016"/>
    </location>
</feature>
<dbReference type="CDD" id="cd00190">
    <property type="entry name" value="Tryp_SPc"/>
    <property type="match status" value="4"/>
</dbReference>
<keyword evidence="6 9" id="KW-0720">Serine protease</keyword>
<evidence type="ECO:0000256" key="9">
    <source>
        <dbReference type="RuleBase" id="RU363034"/>
    </source>
</evidence>
<name>A0A7R9M406_9ACAR</name>
<dbReference type="GO" id="GO:0004252">
    <property type="term" value="F:serine-type endopeptidase activity"/>
    <property type="evidence" value="ECO:0007669"/>
    <property type="project" value="InterPro"/>
</dbReference>
<evidence type="ECO:0000256" key="7">
    <source>
        <dbReference type="ARBA" id="ARBA00023145"/>
    </source>
</evidence>
<dbReference type="AlphaFoldDB" id="A0A7R9M406"/>
<keyword evidence="8" id="KW-1015">Disulfide bond</keyword>
<evidence type="ECO:0000259" key="11">
    <source>
        <dbReference type="PROSITE" id="PS50240"/>
    </source>
</evidence>
<dbReference type="PANTHER" id="PTHR24250:SF30">
    <property type="entry name" value="SERINE PROTEASE 38"/>
    <property type="match status" value="1"/>
</dbReference>
<dbReference type="Gene3D" id="2.40.10.10">
    <property type="entry name" value="Trypsin-like serine proteases"/>
    <property type="match status" value="4"/>
</dbReference>
<dbReference type="FunFam" id="2.40.10.10:FF:000146">
    <property type="entry name" value="Serine protease 53"/>
    <property type="match status" value="1"/>
</dbReference>
<sequence length="1029" mass="112495">MFIKITIITLYIGYCLTYSLGFPQDCGKSKVNHNINALIDGGSNATVGEFPWQVLLAEWLNHKWDDQCGGTIITDKWVLTAAHCLMNSHNKSDYLVRLGVHNRTTHENTEFDFSASLLVEHPEWDESKVTNDIALIKLNETLDFNGKHKNLEPICLPNTSIKVTDNCLAVGFGAINAKSERPEILKKLNQPIVASSLCEKEYSGVYNDTIEVCTRADSKGVSGVCTGDSGGPLICPGSDGKWYQLGVTSWGAGGCDHDHKEDSSNLCALDSRSLPQDCGKSKANHNINALIEGGSNASVGEFPWQALLAEWIDNKWDDQCGATIITDQWVLTAAHCLLNSHNVSHYLVRLGVHNRTTHENTEYDFGASLLVEHPDWNFDKLANDIALIKLNETLDFNGKHKHLEPICLPNTSITTSEACLSVDWDRPEILKKLNQPIVNSKVCTRADSKGVSGVCTGDSGGPLICPGSDGKWYQLGVTSMCVGMVVNTQNCGRPKTQSVTNTLIVGGGNALKGEFPWQAIVLRYFIDKQGASSIELCGGVIINEQWILTAAHCIAKSSNPSKYEVKLGYLDQRHPSGNESTHKVDTLIFHENYDPNQKGPHNDIGLVKIVDKLNFNGKDSNLEPICLATNGMSLKNNCIATGFGYLHEDGPTATILQKVNEPIYDISNCQRLFTRVDSKTNVCAGGNGRSGTCMGDSGGPLQCEGSDGLWYEVGITSYGVPCGTGLYPDVFTRVTAFEKWIKDNIAIYFSRYVHFRCGNSEICGKSGVNDVDTDWSVEGGVDTVVGEYPWHALISPGQGKPFCAGALINDNWVLTAGHCVVFIEDVKGYVIRLGAHNHKVKESTESQIKIKKIVINKEYDIGMITNDIALIQLKEKLDFNGKHKHLAPICLNNTNTEVTDNCLVIGFGLSDSNKDRPQVLQKSSQPILDTNICAKVYDPMYSWNIENELCVGGTSRGGFTSCVGDGGGPLQCRASDGKWYLAGINSYGPDPCGKPGQPDVYTKVSTYSEWINTTINSKSNADTKYVNKK</sequence>
<evidence type="ECO:0000256" key="2">
    <source>
        <dbReference type="ARBA" id="ARBA00022525"/>
    </source>
</evidence>
<evidence type="ECO:0000313" key="12">
    <source>
        <dbReference type="EMBL" id="CAD7652948.1"/>
    </source>
</evidence>
<gene>
    <name evidence="12" type="ORF">ONB1V03_LOCUS9606</name>
</gene>
<feature type="domain" description="Peptidase S1" evidence="11">
    <location>
        <begin position="504"/>
        <end position="746"/>
    </location>
</feature>
<dbReference type="PROSITE" id="PS00135">
    <property type="entry name" value="TRYPSIN_SER"/>
    <property type="match status" value="2"/>
</dbReference>
<organism evidence="12">
    <name type="scientific">Oppiella nova</name>
    <dbReference type="NCBI Taxonomy" id="334625"/>
    <lineage>
        <taxon>Eukaryota</taxon>
        <taxon>Metazoa</taxon>
        <taxon>Ecdysozoa</taxon>
        <taxon>Arthropoda</taxon>
        <taxon>Chelicerata</taxon>
        <taxon>Arachnida</taxon>
        <taxon>Acari</taxon>
        <taxon>Acariformes</taxon>
        <taxon>Sarcoptiformes</taxon>
        <taxon>Oribatida</taxon>
        <taxon>Brachypylina</taxon>
        <taxon>Oppioidea</taxon>
        <taxon>Oppiidae</taxon>
        <taxon>Oppiella</taxon>
    </lineage>
</organism>
<accession>A0A7R9M406</accession>
<proteinExistence type="predicted"/>
<dbReference type="SUPFAM" id="SSF50494">
    <property type="entry name" value="Trypsin-like serine proteases"/>
    <property type="match status" value="4"/>
</dbReference>
<dbReference type="InterPro" id="IPR001254">
    <property type="entry name" value="Trypsin_dom"/>
</dbReference>
<dbReference type="FunFam" id="2.40.10.10:FF:000068">
    <property type="entry name" value="transmembrane protease serine 2"/>
    <property type="match status" value="2"/>
</dbReference>
<dbReference type="PROSITE" id="PS00134">
    <property type="entry name" value="TRYPSIN_HIS"/>
    <property type="match status" value="3"/>
</dbReference>
<dbReference type="InterPro" id="IPR033116">
    <property type="entry name" value="TRYPSIN_SER"/>
</dbReference>
<keyword evidence="13" id="KW-1185">Reference proteome</keyword>
<evidence type="ECO:0000256" key="5">
    <source>
        <dbReference type="ARBA" id="ARBA00022801"/>
    </source>
</evidence>
<feature type="chain" id="PRO_5036211401" description="Peptidase S1 domain-containing protein" evidence="10">
    <location>
        <begin position="22"/>
        <end position="1029"/>
    </location>
</feature>
<feature type="signal peptide" evidence="10">
    <location>
        <begin position="1"/>
        <end position="21"/>
    </location>
</feature>
<keyword evidence="5 9" id="KW-0378">Hydrolase</keyword>
<feature type="domain" description="Peptidase S1" evidence="11">
    <location>
        <begin position="39"/>
        <end position="317"/>
    </location>
</feature>
<dbReference type="InterPro" id="IPR009003">
    <property type="entry name" value="Peptidase_S1_PA"/>
</dbReference>
<evidence type="ECO:0000256" key="1">
    <source>
        <dbReference type="ARBA" id="ARBA00004613"/>
    </source>
</evidence>
<evidence type="ECO:0000256" key="3">
    <source>
        <dbReference type="ARBA" id="ARBA00022670"/>
    </source>
</evidence>
<dbReference type="Pfam" id="PF00089">
    <property type="entry name" value="Trypsin"/>
    <property type="match status" value="4"/>
</dbReference>
<keyword evidence="4 10" id="KW-0732">Signal</keyword>
<dbReference type="EMBL" id="OC920920">
    <property type="protein sequence ID" value="CAD7652948.1"/>
    <property type="molecule type" value="Genomic_DNA"/>
</dbReference>
<dbReference type="InterPro" id="IPR018114">
    <property type="entry name" value="TRYPSIN_HIS"/>
</dbReference>
<comment type="subcellular location">
    <subcellularLocation>
        <location evidence="1">Secreted</location>
    </subcellularLocation>
</comment>